<dbReference type="PROSITE" id="PS52029">
    <property type="entry name" value="LD_TPASE"/>
    <property type="match status" value="1"/>
</dbReference>
<evidence type="ECO:0000256" key="7">
    <source>
        <dbReference type="PROSITE-ProRule" id="PRU01373"/>
    </source>
</evidence>
<evidence type="ECO:0000256" key="6">
    <source>
        <dbReference type="ARBA" id="ARBA00023316"/>
    </source>
</evidence>
<dbReference type="SUPFAM" id="SSF47090">
    <property type="entry name" value="PGBD-like"/>
    <property type="match status" value="1"/>
</dbReference>
<dbReference type="InterPro" id="IPR036365">
    <property type="entry name" value="PGBD-like_sf"/>
</dbReference>
<dbReference type="InterPro" id="IPR052905">
    <property type="entry name" value="LD-transpeptidase_YkuD-like"/>
</dbReference>
<dbReference type="Pfam" id="PF03734">
    <property type="entry name" value="YkuD"/>
    <property type="match status" value="1"/>
</dbReference>
<dbReference type="InterPro" id="IPR038063">
    <property type="entry name" value="Transpep_catalytic_dom"/>
</dbReference>
<organism evidence="10 11">
    <name type="scientific">Pseudahrensia aquimaris</name>
    <dbReference type="NCBI Taxonomy" id="744461"/>
    <lineage>
        <taxon>Bacteria</taxon>
        <taxon>Pseudomonadati</taxon>
        <taxon>Pseudomonadota</taxon>
        <taxon>Alphaproteobacteria</taxon>
        <taxon>Hyphomicrobiales</taxon>
        <taxon>Ahrensiaceae</taxon>
        <taxon>Pseudahrensia</taxon>
    </lineage>
</organism>
<accession>A0ABW3FD19</accession>
<dbReference type="Pfam" id="PF20142">
    <property type="entry name" value="Scaffold"/>
    <property type="match status" value="1"/>
</dbReference>
<dbReference type="PANTHER" id="PTHR41533">
    <property type="entry name" value="L,D-TRANSPEPTIDASE HI_1667-RELATED"/>
    <property type="match status" value="1"/>
</dbReference>
<dbReference type="Gene3D" id="1.10.101.10">
    <property type="entry name" value="PGBD-like superfamily/PGBD"/>
    <property type="match status" value="1"/>
</dbReference>
<dbReference type="InterPro" id="IPR045380">
    <property type="entry name" value="LD_TPept_scaffold_dom"/>
</dbReference>
<keyword evidence="3" id="KW-0808">Transferase</keyword>
<proteinExistence type="inferred from homology"/>
<dbReference type="InterPro" id="IPR036366">
    <property type="entry name" value="PGBDSf"/>
</dbReference>
<sequence length="530" mass="59576">MSHRTILRAAIGAVSIAAMTALSAKAGTPEQVSAYLERNTVEWSGRSFPTERLRASYEARAFNPIWTSGSGLSEAGRSLIDEISNSYRDGLDPLEYLGGLRGFNEVSSENDAARLELALSHAFLTLGRDLYSGLTTPSVTDPNIVIKPKTVNAQQWLEGAAENGPKEMLRALRPNHPQYGQLRQMLAGYRALLLRGGWNPIDAGETLKPGMTSPRVSQMRDNLSARGYDALQTDQPDFYDDGLKEALMHFQKRHGLSADGVAGPQTFGALNVSAEERVRQLAINLERWRWLPRQLGRRHILVNQAGFELFMVDGRKTVDRRRVIVGKPFHQSPMFSDKISYSEFNPTWTVPTSIAGRVLLPKVLKNPAYLVENNYKLYRGWGANSAELNPYAVDWSAVSATKFPYRVVQQPGKNNSLGQVKFMFPNKFAVYLHDTPSRNLFSRSSRTFSSGCIRVEKPLDFARKIYEMQGGMDPSKVDSIISSKKRTRVNLKEKLPVHLAYFTAWIDDNGVPLFFDDVYERDRLVGRYLF</sequence>
<evidence type="ECO:0000256" key="2">
    <source>
        <dbReference type="ARBA" id="ARBA00005992"/>
    </source>
</evidence>
<evidence type="ECO:0000313" key="10">
    <source>
        <dbReference type="EMBL" id="MFD0915784.1"/>
    </source>
</evidence>
<dbReference type="PANTHER" id="PTHR41533:SF2">
    <property type="entry name" value="BLR7131 PROTEIN"/>
    <property type="match status" value="1"/>
</dbReference>
<name>A0ABW3FD19_9HYPH</name>
<evidence type="ECO:0000256" key="1">
    <source>
        <dbReference type="ARBA" id="ARBA00004752"/>
    </source>
</evidence>
<dbReference type="Gene3D" id="2.40.440.10">
    <property type="entry name" value="L,D-transpeptidase catalytic domain-like"/>
    <property type="match status" value="1"/>
</dbReference>
<dbReference type="CDD" id="cd16913">
    <property type="entry name" value="YkuD_like"/>
    <property type="match status" value="1"/>
</dbReference>
<keyword evidence="4 7" id="KW-0133">Cell shape</keyword>
<evidence type="ECO:0000313" key="11">
    <source>
        <dbReference type="Proteomes" id="UP001597101"/>
    </source>
</evidence>
<dbReference type="SUPFAM" id="SSF141523">
    <property type="entry name" value="L,D-transpeptidase catalytic domain-like"/>
    <property type="match status" value="1"/>
</dbReference>
<comment type="caution">
    <text evidence="10">The sequence shown here is derived from an EMBL/GenBank/DDBJ whole genome shotgun (WGS) entry which is preliminary data.</text>
</comment>
<feature type="signal peptide" evidence="8">
    <location>
        <begin position="1"/>
        <end position="26"/>
    </location>
</feature>
<evidence type="ECO:0000259" key="9">
    <source>
        <dbReference type="PROSITE" id="PS52029"/>
    </source>
</evidence>
<dbReference type="InterPro" id="IPR005490">
    <property type="entry name" value="LD_TPept_cat_dom"/>
</dbReference>
<evidence type="ECO:0000256" key="3">
    <source>
        <dbReference type="ARBA" id="ARBA00022679"/>
    </source>
</evidence>
<dbReference type="InterPro" id="IPR002477">
    <property type="entry name" value="Peptidoglycan-bd-like"/>
</dbReference>
<reference evidence="11" key="1">
    <citation type="journal article" date="2019" name="Int. J. Syst. Evol. Microbiol.">
        <title>The Global Catalogue of Microorganisms (GCM) 10K type strain sequencing project: providing services to taxonomists for standard genome sequencing and annotation.</title>
        <authorList>
            <consortium name="The Broad Institute Genomics Platform"/>
            <consortium name="The Broad Institute Genome Sequencing Center for Infectious Disease"/>
            <person name="Wu L."/>
            <person name="Ma J."/>
        </authorList>
    </citation>
    <scope>NUCLEOTIDE SEQUENCE [LARGE SCALE GENOMIC DNA]</scope>
    <source>
        <strain evidence="11">CCUG 60023</strain>
    </source>
</reference>
<dbReference type="Proteomes" id="UP001597101">
    <property type="component" value="Unassembled WGS sequence"/>
</dbReference>
<keyword evidence="6 7" id="KW-0961">Cell wall biogenesis/degradation</keyword>
<dbReference type="RefSeq" id="WP_377211631.1">
    <property type="nucleotide sequence ID" value="NZ_JBHTJV010000003.1"/>
</dbReference>
<evidence type="ECO:0000256" key="4">
    <source>
        <dbReference type="ARBA" id="ARBA00022960"/>
    </source>
</evidence>
<feature type="domain" description="L,D-TPase catalytic" evidence="9">
    <location>
        <begin position="298"/>
        <end position="480"/>
    </location>
</feature>
<keyword evidence="5 7" id="KW-0573">Peptidoglycan synthesis</keyword>
<feature type="chain" id="PRO_5045575565" evidence="8">
    <location>
        <begin position="27"/>
        <end position="530"/>
    </location>
</feature>
<evidence type="ECO:0000256" key="5">
    <source>
        <dbReference type="ARBA" id="ARBA00022984"/>
    </source>
</evidence>
<comment type="pathway">
    <text evidence="1 7">Cell wall biogenesis; peptidoglycan biosynthesis.</text>
</comment>
<protein>
    <submittedName>
        <fullName evidence="10">Murein L,D-transpeptidase</fullName>
    </submittedName>
</protein>
<dbReference type="Pfam" id="PF01471">
    <property type="entry name" value="PG_binding_1"/>
    <property type="match status" value="1"/>
</dbReference>
<comment type="similarity">
    <text evidence="2">Belongs to the YkuD family.</text>
</comment>
<keyword evidence="8" id="KW-0732">Signal</keyword>
<feature type="active site" description="Proton donor/acceptor" evidence="7">
    <location>
        <position position="433"/>
    </location>
</feature>
<gene>
    <name evidence="10" type="ORF">ACFQ14_05130</name>
</gene>
<dbReference type="EMBL" id="JBHTJV010000003">
    <property type="protein sequence ID" value="MFD0915784.1"/>
    <property type="molecule type" value="Genomic_DNA"/>
</dbReference>
<keyword evidence="11" id="KW-1185">Reference proteome</keyword>
<feature type="active site" description="Nucleophile" evidence="7">
    <location>
        <position position="452"/>
    </location>
</feature>
<evidence type="ECO:0000256" key="8">
    <source>
        <dbReference type="SAM" id="SignalP"/>
    </source>
</evidence>